<accession>A0AAE3K077</accession>
<feature type="transmembrane region" description="Helical" evidence="1">
    <location>
        <begin position="17"/>
        <end position="37"/>
    </location>
</feature>
<organism evidence="2 3">
    <name type="scientific">Candidatus Colimorpha enterica</name>
    <dbReference type="NCBI Taxonomy" id="3083063"/>
    <lineage>
        <taxon>Bacteria</taxon>
        <taxon>Pseudomonadati</taxon>
        <taxon>Bacteroidota</taxon>
        <taxon>Bacteroidia</taxon>
        <taxon>Bacteroidales</taxon>
        <taxon>Candidatus Colimorpha</taxon>
    </lineage>
</organism>
<gene>
    <name evidence="2" type="ORF">MR241_05205</name>
</gene>
<dbReference type="Proteomes" id="UP001139365">
    <property type="component" value="Unassembled WGS sequence"/>
</dbReference>
<name>A0AAE3K077_9BACT</name>
<keyword evidence="1" id="KW-0472">Membrane</keyword>
<evidence type="ECO:0000313" key="2">
    <source>
        <dbReference type="EMBL" id="MCI5755672.1"/>
    </source>
</evidence>
<proteinExistence type="predicted"/>
<sequence>MKIFAKIRDWFRNYWYYYKWTVLIAVFFVGVIVFCAVQSGDRSSYDASVLYTGPYIFEGGEKNSLSSAFSQVMSADYDGDGKKSVQIIDMTAFTDDQLREAIGTSDDPALAVKYAQFSSDNVKKSFSQQVFSGDASILIVDEYWYKIVLNAGGLVTLEEALGYRPESAVDDYSADFGKLEFSMFFEAAGNLPEGTRICFRRLPTSAAFTGRKAAEKNYENSKKLFCDIFAFEVPSA</sequence>
<comment type="caution">
    <text evidence="2">The sequence shown here is derived from an EMBL/GenBank/DDBJ whole genome shotgun (WGS) entry which is preliminary data.</text>
</comment>
<keyword evidence="1" id="KW-1133">Transmembrane helix</keyword>
<dbReference type="EMBL" id="JALEMU010000081">
    <property type="protein sequence ID" value="MCI5755672.1"/>
    <property type="molecule type" value="Genomic_DNA"/>
</dbReference>
<dbReference type="AlphaFoldDB" id="A0AAE3K077"/>
<evidence type="ECO:0000313" key="3">
    <source>
        <dbReference type="Proteomes" id="UP001139365"/>
    </source>
</evidence>
<reference evidence="2 3" key="1">
    <citation type="submission" date="2022-03" db="EMBL/GenBank/DDBJ databases">
        <title>Metagenome-assembled genomes from swine fecal metagenomes.</title>
        <authorList>
            <person name="Holman D.B."/>
            <person name="Kommadath A."/>
        </authorList>
    </citation>
    <scope>NUCLEOTIDE SEQUENCE [LARGE SCALE GENOMIC DNA]</scope>
    <source>
        <strain evidence="2">SUG147</strain>
    </source>
</reference>
<keyword evidence="1" id="KW-0812">Transmembrane</keyword>
<evidence type="ECO:0000256" key="1">
    <source>
        <dbReference type="SAM" id="Phobius"/>
    </source>
</evidence>
<protein>
    <submittedName>
        <fullName evidence="2">Uncharacterized protein</fullName>
    </submittedName>
</protein>